<dbReference type="OrthoDB" id="5383110at2"/>
<dbReference type="Gene3D" id="3.10.450.50">
    <property type="match status" value="1"/>
</dbReference>
<feature type="domain" description="DUF4440" evidence="2">
    <location>
        <begin position="30"/>
        <end position="136"/>
    </location>
</feature>
<reference evidence="3 4" key="1">
    <citation type="submission" date="2013-02" db="EMBL/GenBank/DDBJ databases">
        <title>A novel strain isolated from Lonar lake, Maharashtra, India.</title>
        <authorList>
            <person name="Singh A."/>
        </authorList>
    </citation>
    <scope>NUCLEOTIDE SEQUENCE [LARGE SCALE GENOMIC DNA]</scope>
    <source>
        <strain evidence="3 4">AK24</strain>
    </source>
</reference>
<organism evidence="3 4">
    <name type="scientific">Lunatimonas lonarensis</name>
    <dbReference type="NCBI Taxonomy" id="1232681"/>
    <lineage>
        <taxon>Bacteria</taxon>
        <taxon>Pseudomonadati</taxon>
        <taxon>Bacteroidota</taxon>
        <taxon>Cytophagia</taxon>
        <taxon>Cytophagales</taxon>
        <taxon>Cyclobacteriaceae</taxon>
    </lineage>
</organism>
<accession>R7ZQ43</accession>
<name>R7ZQ43_9BACT</name>
<dbReference type="Proteomes" id="UP000013909">
    <property type="component" value="Unassembled WGS sequence"/>
</dbReference>
<dbReference type="InterPro" id="IPR027843">
    <property type="entry name" value="DUF4440"/>
</dbReference>
<evidence type="ECO:0000313" key="4">
    <source>
        <dbReference type="Proteomes" id="UP000013909"/>
    </source>
</evidence>
<protein>
    <recommendedName>
        <fullName evidence="2">DUF4440 domain-containing protein</fullName>
    </recommendedName>
</protein>
<gene>
    <name evidence="3" type="ORF">ADIS_3379</name>
</gene>
<dbReference type="SUPFAM" id="SSF54427">
    <property type="entry name" value="NTF2-like"/>
    <property type="match status" value="1"/>
</dbReference>
<dbReference type="RefSeq" id="WP_010855512.1">
    <property type="nucleotide sequence ID" value="NZ_AQHR01000088.1"/>
</dbReference>
<evidence type="ECO:0000259" key="2">
    <source>
        <dbReference type="Pfam" id="PF14534"/>
    </source>
</evidence>
<comment type="caution">
    <text evidence="3">The sequence shown here is derived from an EMBL/GenBank/DDBJ whole genome shotgun (WGS) entry which is preliminary data.</text>
</comment>
<sequence length="144" mass="15661">MLKSLLTTFLLACSIAHFTYAQNKEIAAVEKAVAQLREAMLSGDATSLTAIASPHLTYGHSNGTIEDRAAFVEVLASGKNNFTKIELSDQTVEVLGKIALVRHNLVGNTHNKGADPATVNLGVLMVWQKEGKDWKLLARQAFKR</sequence>
<dbReference type="EMBL" id="AQHR01000088">
    <property type="protein sequence ID" value="EON76251.1"/>
    <property type="molecule type" value="Genomic_DNA"/>
</dbReference>
<dbReference type="STRING" id="1232681.ADIS_3379"/>
<evidence type="ECO:0000313" key="3">
    <source>
        <dbReference type="EMBL" id="EON76251.1"/>
    </source>
</evidence>
<feature type="chain" id="PRO_5004451036" description="DUF4440 domain-containing protein" evidence="1">
    <location>
        <begin position="22"/>
        <end position="144"/>
    </location>
</feature>
<dbReference type="InterPro" id="IPR032710">
    <property type="entry name" value="NTF2-like_dom_sf"/>
</dbReference>
<keyword evidence="4" id="KW-1185">Reference proteome</keyword>
<keyword evidence="1" id="KW-0732">Signal</keyword>
<proteinExistence type="predicted"/>
<dbReference type="Pfam" id="PF14534">
    <property type="entry name" value="DUF4440"/>
    <property type="match status" value="1"/>
</dbReference>
<evidence type="ECO:0000256" key="1">
    <source>
        <dbReference type="SAM" id="SignalP"/>
    </source>
</evidence>
<dbReference type="AlphaFoldDB" id="R7ZQ43"/>
<feature type="signal peptide" evidence="1">
    <location>
        <begin position="1"/>
        <end position="21"/>
    </location>
</feature>